<dbReference type="InterPro" id="IPR006203">
    <property type="entry name" value="GHMP_knse_ATP-bd_CS"/>
</dbReference>
<dbReference type="EMBL" id="JH993057">
    <property type="protein sequence ID" value="EKX37569.1"/>
    <property type="molecule type" value="Genomic_DNA"/>
</dbReference>
<keyword evidence="10" id="KW-0067">ATP-binding</keyword>
<dbReference type="PROSITE" id="PS00627">
    <property type="entry name" value="GHMP_KINASES_ATP"/>
    <property type="match status" value="1"/>
</dbReference>
<dbReference type="Pfam" id="PF00288">
    <property type="entry name" value="GHMP_kinases_N"/>
    <property type="match status" value="1"/>
</dbReference>
<dbReference type="InterPro" id="IPR006204">
    <property type="entry name" value="GHMP_kinase_N_dom"/>
</dbReference>
<evidence type="ECO:0000256" key="4">
    <source>
        <dbReference type="ARBA" id="ARBA00017858"/>
    </source>
</evidence>
<dbReference type="PRINTS" id="PR00958">
    <property type="entry name" value="HOMSERKINASE"/>
</dbReference>
<evidence type="ECO:0000256" key="1">
    <source>
        <dbReference type="ARBA" id="ARBA00005015"/>
    </source>
</evidence>
<dbReference type="InterPro" id="IPR014721">
    <property type="entry name" value="Ribsml_uS5_D2-typ_fold_subgr"/>
</dbReference>
<dbReference type="HOGENOM" id="CLU_041243_0_2_1"/>
<dbReference type="SUPFAM" id="SSF54211">
    <property type="entry name" value="Ribosomal protein S5 domain 2-like"/>
    <property type="match status" value="1"/>
</dbReference>
<dbReference type="Gene3D" id="3.30.230.10">
    <property type="match status" value="1"/>
</dbReference>
<organism evidence="14">
    <name type="scientific">Guillardia theta (strain CCMP2712)</name>
    <name type="common">Cryptophyte</name>
    <dbReference type="NCBI Taxonomy" id="905079"/>
    <lineage>
        <taxon>Eukaryota</taxon>
        <taxon>Cryptophyceae</taxon>
        <taxon>Pyrenomonadales</taxon>
        <taxon>Geminigeraceae</taxon>
        <taxon>Guillardia</taxon>
    </lineage>
</organism>
<feature type="domain" description="GHMP kinase N-terminal" evidence="12">
    <location>
        <begin position="104"/>
        <end position="187"/>
    </location>
</feature>
<name>L1INV7_GUITC</name>
<protein>
    <recommendedName>
        <fullName evidence="4">Homoserine kinase</fullName>
        <ecNumber evidence="3">2.7.1.39</ecNumber>
    </recommendedName>
</protein>
<evidence type="ECO:0000256" key="2">
    <source>
        <dbReference type="ARBA" id="ARBA00007370"/>
    </source>
</evidence>
<dbReference type="UniPathway" id="UPA00050">
    <property type="reaction ID" value="UER00064"/>
</dbReference>
<dbReference type="OMA" id="CANRIPH"/>
<comment type="similarity">
    <text evidence="2">Belongs to the GHMP kinase family. Homoserine kinase subfamily.</text>
</comment>
<dbReference type="SUPFAM" id="SSF55060">
    <property type="entry name" value="GHMP Kinase, C-terminal domain"/>
    <property type="match status" value="1"/>
</dbReference>
<dbReference type="eggNOG" id="KOG1537">
    <property type="taxonomic scope" value="Eukaryota"/>
</dbReference>
<keyword evidence="6" id="KW-0808">Transferase</keyword>
<dbReference type="HAMAP" id="MF_00384">
    <property type="entry name" value="Homoser_kinase"/>
    <property type="match status" value="1"/>
</dbReference>
<dbReference type="GO" id="GO:0009088">
    <property type="term" value="P:threonine biosynthetic process"/>
    <property type="evidence" value="ECO:0007669"/>
    <property type="project" value="UniProtKB-UniPathway"/>
</dbReference>
<keyword evidence="7" id="KW-0791">Threonine biosynthesis</keyword>
<dbReference type="EnsemblProtists" id="EKX37569">
    <property type="protein sequence ID" value="EKX37569"/>
    <property type="gene ID" value="GUITHDRAFT_165431"/>
</dbReference>
<dbReference type="InterPro" id="IPR013750">
    <property type="entry name" value="GHMP_kinase_C_dom"/>
</dbReference>
<dbReference type="GeneID" id="17294308"/>
<evidence type="ECO:0000256" key="10">
    <source>
        <dbReference type="ARBA" id="ARBA00022840"/>
    </source>
</evidence>
<dbReference type="InterPro" id="IPR020568">
    <property type="entry name" value="Ribosomal_Su5_D2-typ_SF"/>
</dbReference>
<dbReference type="InterPro" id="IPR000870">
    <property type="entry name" value="Homoserine_kinase"/>
</dbReference>
<evidence type="ECO:0000256" key="6">
    <source>
        <dbReference type="ARBA" id="ARBA00022679"/>
    </source>
</evidence>
<evidence type="ECO:0000256" key="11">
    <source>
        <dbReference type="ARBA" id="ARBA00049913"/>
    </source>
</evidence>
<dbReference type="PIRSF" id="PIRSF000676">
    <property type="entry name" value="Homoser_kin"/>
    <property type="match status" value="1"/>
</dbReference>
<evidence type="ECO:0000256" key="3">
    <source>
        <dbReference type="ARBA" id="ARBA00012078"/>
    </source>
</evidence>
<dbReference type="AlphaFoldDB" id="L1INV7"/>
<dbReference type="GO" id="GO:0005524">
    <property type="term" value="F:ATP binding"/>
    <property type="evidence" value="ECO:0007669"/>
    <property type="project" value="UniProtKB-KW"/>
</dbReference>
<dbReference type="NCBIfam" id="TIGR00191">
    <property type="entry name" value="thrB"/>
    <property type="match status" value="1"/>
</dbReference>
<evidence type="ECO:0000256" key="8">
    <source>
        <dbReference type="ARBA" id="ARBA00022741"/>
    </source>
</evidence>
<accession>L1INV7</accession>
<evidence type="ECO:0000313" key="15">
    <source>
        <dbReference type="EnsemblProtists" id="EKX37569"/>
    </source>
</evidence>
<dbReference type="PaxDb" id="55529-EKX37569"/>
<reference evidence="14 16" key="1">
    <citation type="journal article" date="2012" name="Nature">
        <title>Algal genomes reveal evolutionary mosaicism and the fate of nucleomorphs.</title>
        <authorList>
            <consortium name="DOE Joint Genome Institute"/>
            <person name="Curtis B.A."/>
            <person name="Tanifuji G."/>
            <person name="Burki F."/>
            <person name="Gruber A."/>
            <person name="Irimia M."/>
            <person name="Maruyama S."/>
            <person name="Arias M.C."/>
            <person name="Ball S.G."/>
            <person name="Gile G.H."/>
            <person name="Hirakawa Y."/>
            <person name="Hopkins J.F."/>
            <person name="Kuo A."/>
            <person name="Rensing S.A."/>
            <person name="Schmutz J."/>
            <person name="Symeonidi A."/>
            <person name="Elias M."/>
            <person name="Eveleigh R.J."/>
            <person name="Herman E.K."/>
            <person name="Klute M.J."/>
            <person name="Nakayama T."/>
            <person name="Obornik M."/>
            <person name="Reyes-Prieto A."/>
            <person name="Armbrust E.V."/>
            <person name="Aves S.J."/>
            <person name="Beiko R.G."/>
            <person name="Coutinho P."/>
            <person name="Dacks J.B."/>
            <person name="Durnford D.G."/>
            <person name="Fast N.M."/>
            <person name="Green B.R."/>
            <person name="Grisdale C.J."/>
            <person name="Hempel F."/>
            <person name="Henrissat B."/>
            <person name="Hoppner M.P."/>
            <person name="Ishida K."/>
            <person name="Kim E."/>
            <person name="Koreny L."/>
            <person name="Kroth P.G."/>
            <person name="Liu Y."/>
            <person name="Malik S.B."/>
            <person name="Maier U.G."/>
            <person name="McRose D."/>
            <person name="Mock T."/>
            <person name="Neilson J.A."/>
            <person name="Onodera N.T."/>
            <person name="Poole A.M."/>
            <person name="Pritham E.J."/>
            <person name="Richards T.A."/>
            <person name="Rocap G."/>
            <person name="Roy S.W."/>
            <person name="Sarai C."/>
            <person name="Schaack S."/>
            <person name="Shirato S."/>
            <person name="Slamovits C.H."/>
            <person name="Spencer D.F."/>
            <person name="Suzuki S."/>
            <person name="Worden A.Z."/>
            <person name="Zauner S."/>
            <person name="Barry K."/>
            <person name="Bell C."/>
            <person name="Bharti A.K."/>
            <person name="Crow J.A."/>
            <person name="Grimwood J."/>
            <person name="Kramer R."/>
            <person name="Lindquist E."/>
            <person name="Lucas S."/>
            <person name="Salamov A."/>
            <person name="McFadden G.I."/>
            <person name="Lane C.E."/>
            <person name="Keeling P.J."/>
            <person name="Gray M.W."/>
            <person name="Grigoriev I.V."/>
            <person name="Archibald J.M."/>
        </authorList>
    </citation>
    <scope>NUCLEOTIDE SEQUENCE</scope>
    <source>
        <strain evidence="14 16">CCMP2712</strain>
    </source>
</reference>
<evidence type="ECO:0000259" key="12">
    <source>
        <dbReference type="Pfam" id="PF00288"/>
    </source>
</evidence>
<reference evidence="15" key="3">
    <citation type="submission" date="2016-03" db="UniProtKB">
        <authorList>
            <consortium name="EnsemblProtists"/>
        </authorList>
    </citation>
    <scope>IDENTIFICATION</scope>
</reference>
<evidence type="ECO:0000256" key="5">
    <source>
        <dbReference type="ARBA" id="ARBA00022605"/>
    </source>
</evidence>
<evidence type="ECO:0000313" key="16">
    <source>
        <dbReference type="Proteomes" id="UP000011087"/>
    </source>
</evidence>
<dbReference type="EC" id="2.7.1.39" evidence="3"/>
<sequence length="353" mass="37767">MSRWERLLEIASRSPLLVAAGAATTVLLSRSLLRALTAGGRRGKTLVIKVPATTANLSCGFDAFGAALGMHMLLEATAAPEQAGTCFSYEGEGANEVALDESNIIWRSAVACAAMYAPGRQMPKLRVQVKNPVPFGRGLGSSATAIIAGVVLAKEFLGLNLTQEQLLNAALTIETHPDNLSAALWGGMTVSCVNEKGESFVRSFGISKKLKAVVVVPDFQLATSKAREVLPASYKLQDVVFNIQRAGLLPLALQDETPDVKMIRECMRDRVHQNQRAPLVPGLEDCLKLPSTSGSSSLISTALSGAGPTIIAFCQGEFDDIGRKMQETLRSKGISSRYFVLPFSCQGTQVQWI</sequence>
<keyword evidence="16" id="KW-1185">Reference proteome</keyword>
<evidence type="ECO:0000256" key="7">
    <source>
        <dbReference type="ARBA" id="ARBA00022697"/>
    </source>
</evidence>
<dbReference type="OrthoDB" id="195231at2759"/>
<dbReference type="InterPro" id="IPR036554">
    <property type="entry name" value="GHMP_kinase_C_sf"/>
</dbReference>
<evidence type="ECO:0000259" key="13">
    <source>
        <dbReference type="Pfam" id="PF08544"/>
    </source>
</evidence>
<dbReference type="KEGG" id="gtt:GUITHDRAFT_165431"/>
<gene>
    <name evidence="14" type="ORF">GUITHDRAFT_165431</name>
</gene>
<dbReference type="PANTHER" id="PTHR20861:SF1">
    <property type="entry name" value="HOMOSERINE KINASE"/>
    <property type="match status" value="1"/>
</dbReference>
<dbReference type="Pfam" id="PF08544">
    <property type="entry name" value="GHMP_kinases_C"/>
    <property type="match status" value="1"/>
</dbReference>
<keyword evidence="8" id="KW-0547">Nucleotide-binding</keyword>
<dbReference type="Proteomes" id="UP000011087">
    <property type="component" value="Unassembled WGS sequence"/>
</dbReference>
<dbReference type="RefSeq" id="XP_005824549.1">
    <property type="nucleotide sequence ID" value="XM_005824492.1"/>
</dbReference>
<comment type="pathway">
    <text evidence="1">Amino-acid biosynthesis; L-threonine biosynthesis; L-threonine from L-aspartate: step 4/5.</text>
</comment>
<evidence type="ECO:0000256" key="9">
    <source>
        <dbReference type="ARBA" id="ARBA00022777"/>
    </source>
</evidence>
<dbReference type="Gene3D" id="3.30.70.890">
    <property type="entry name" value="GHMP kinase, C-terminal domain"/>
    <property type="match status" value="1"/>
</dbReference>
<reference evidence="16" key="2">
    <citation type="submission" date="2012-11" db="EMBL/GenBank/DDBJ databases">
        <authorList>
            <person name="Kuo A."/>
            <person name="Curtis B.A."/>
            <person name="Tanifuji G."/>
            <person name="Burki F."/>
            <person name="Gruber A."/>
            <person name="Irimia M."/>
            <person name="Maruyama S."/>
            <person name="Arias M.C."/>
            <person name="Ball S.G."/>
            <person name="Gile G.H."/>
            <person name="Hirakawa Y."/>
            <person name="Hopkins J.F."/>
            <person name="Rensing S.A."/>
            <person name="Schmutz J."/>
            <person name="Symeonidi A."/>
            <person name="Elias M."/>
            <person name="Eveleigh R.J."/>
            <person name="Herman E.K."/>
            <person name="Klute M.J."/>
            <person name="Nakayama T."/>
            <person name="Obornik M."/>
            <person name="Reyes-Prieto A."/>
            <person name="Armbrust E.V."/>
            <person name="Aves S.J."/>
            <person name="Beiko R.G."/>
            <person name="Coutinho P."/>
            <person name="Dacks J.B."/>
            <person name="Durnford D.G."/>
            <person name="Fast N.M."/>
            <person name="Green B.R."/>
            <person name="Grisdale C."/>
            <person name="Hempe F."/>
            <person name="Henrissat B."/>
            <person name="Hoppner M.P."/>
            <person name="Ishida K.-I."/>
            <person name="Kim E."/>
            <person name="Koreny L."/>
            <person name="Kroth P.G."/>
            <person name="Liu Y."/>
            <person name="Malik S.-B."/>
            <person name="Maier U.G."/>
            <person name="McRose D."/>
            <person name="Mock T."/>
            <person name="Neilson J.A."/>
            <person name="Onodera N.T."/>
            <person name="Poole A.M."/>
            <person name="Pritham E.J."/>
            <person name="Richards T.A."/>
            <person name="Rocap G."/>
            <person name="Roy S.W."/>
            <person name="Sarai C."/>
            <person name="Schaack S."/>
            <person name="Shirato S."/>
            <person name="Slamovits C.H."/>
            <person name="Spencer D.F."/>
            <person name="Suzuki S."/>
            <person name="Worden A.Z."/>
            <person name="Zauner S."/>
            <person name="Barry K."/>
            <person name="Bell C."/>
            <person name="Bharti A.K."/>
            <person name="Crow J.A."/>
            <person name="Grimwood J."/>
            <person name="Kramer R."/>
            <person name="Lindquist E."/>
            <person name="Lucas S."/>
            <person name="Salamov A."/>
            <person name="McFadden G.I."/>
            <person name="Lane C.E."/>
            <person name="Keeling P.J."/>
            <person name="Gray M.W."/>
            <person name="Grigoriev I.V."/>
            <person name="Archibald J.M."/>
        </authorList>
    </citation>
    <scope>NUCLEOTIDE SEQUENCE</scope>
    <source>
        <strain evidence="16">CCMP2712</strain>
    </source>
</reference>
<keyword evidence="9" id="KW-0418">Kinase</keyword>
<evidence type="ECO:0000313" key="14">
    <source>
        <dbReference type="EMBL" id="EKX37569.1"/>
    </source>
</evidence>
<feature type="domain" description="GHMP kinase C-terminal" evidence="13">
    <location>
        <begin position="258"/>
        <end position="329"/>
    </location>
</feature>
<dbReference type="PANTHER" id="PTHR20861">
    <property type="entry name" value="HOMOSERINE/4-DIPHOSPHOCYTIDYL-2-C-METHYL-D-ERYTHRITOL KINASE"/>
    <property type="match status" value="1"/>
</dbReference>
<keyword evidence="5" id="KW-0028">Amino-acid biosynthesis</keyword>
<proteinExistence type="inferred from homology"/>
<dbReference type="STRING" id="905079.L1INV7"/>
<comment type="catalytic activity">
    <reaction evidence="11">
        <text>L-homoserine + ATP = O-phospho-L-homoserine + ADP + H(+)</text>
        <dbReference type="Rhea" id="RHEA:13985"/>
        <dbReference type="ChEBI" id="CHEBI:15378"/>
        <dbReference type="ChEBI" id="CHEBI:30616"/>
        <dbReference type="ChEBI" id="CHEBI:57476"/>
        <dbReference type="ChEBI" id="CHEBI:57590"/>
        <dbReference type="ChEBI" id="CHEBI:456216"/>
        <dbReference type="EC" id="2.7.1.39"/>
    </reaction>
    <physiologicalReaction direction="left-to-right" evidence="11">
        <dbReference type="Rhea" id="RHEA:13986"/>
    </physiologicalReaction>
</comment>
<dbReference type="GO" id="GO:0004413">
    <property type="term" value="F:homoserine kinase activity"/>
    <property type="evidence" value="ECO:0007669"/>
    <property type="project" value="UniProtKB-EC"/>
</dbReference>